<dbReference type="EMBL" id="HBEO01004024">
    <property type="protein sequence ID" value="CAD8470182.1"/>
    <property type="molecule type" value="Transcribed_RNA"/>
</dbReference>
<organism evidence="3">
    <name type="scientific">Hanusia phi</name>
    <dbReference type="NCBI Taxonomy" id="3032"/>
    <lineage>
        <taxon>Eukaryota</taxon>
        <taxon>Cryptophyceae</taxon>
        <taxon>Pyrenomonadales</taxon>
        <taxon>Geminigeraceae</taxon>
        <taxon>Hanusia</taxon>
    </lineage>
</organism>
<accession>A0A7S0DZS5</accession>
<feature type="coiled-coil region" evidence="1">
    <location>
        <begin position="458"/>
        <end position="489"/>
    </location>
</feature>
<proteinExistence type="predicted"/>
<feature type="chain" id="PRO_5031478661" evidence="2">
    <location>
        <begin position="23"/>
        <end position="528"/>
    </location>
</feature>
<feature type="signal peptide" evidence="2">
    <location>
        <begin position="1"/>
        <end position="22"/>
    </location>
</feature>
<feature type="coiled-coil region" evidence="1">
    <location>
        <begin position="271"/>
        <end position="298"/>
    </location>
</feature>
<reference evidence="3" key="1">
    <citation type="submission" date="2021-01" db="EMBL/GenBank/DDBJ databases">
        <authorList>
            <person name="Corre E."/>
            <person name="Pelletier E."/>
            <person name="Niang G."/>
            <person name="Scheremetjew M."/>
            <person name="Finn R."/>
            <person name="Kale V."/>
            <person name="Holt S."/>
            <person name="Cochrane G."/>
            <person name="Meng A."/>
            <person name="Brown T."/>
            <person name="Cohen L."/>
        </authorList>
    </citation>
    <scope>NUCLEOTIDE SEQUENCE</scope>
    <source>
        <strain evidence="3">CCMP325</strain>
    </source>
</reference>
<gene>
    <name evidence="3" type="ORF">HPHI1048_LOCUS2873</name>
</gene>
<evidence type="ECO:0000256" key="1">
    <source>
        <dbReference type="SAM" id="Coils"/>
    </source>
</evidence>
<dbReference type="AlphaFoldDB" id="A0A7S0DZS5"/>
<name>A0A7S0DZS5_9CRYP</name>
<evidence type="ECO:0000313" key="3">
    <source>
        <dbReference type="EMBL" id="CAD8470182.1"/>
    </source>
</evidence>
<keyword evidence="2" id="KW-0732">Signal</keyword>
<evidence type="ECO:0000256" key="2">
    <source>
        <dbReference type="SAM" id="SignalP"/>
    </source>
</evidence>
<protein>
    <submittedName>
        <fullName evidence="3">Uncharacterized protein</fullName>
    </submittedName>
</protein>
<keyword evidence="1" id="KW-0175">Coiled coil</keyword>
<sequence>MSQAWRLPFIFLLGILAVFVLVCDLGKDEQRSVLDSSDKSHLSFERLEKRLAALSARDKEEWRELGAEATRESEKGQAIESAMSEAKRYVSRMLSRISRSVDRKESRHEKDDRRLSRVFERSVKKAIARTSLALMLVDTRLSKYAESTKASLSDELAAVLGLRKKLKAKLKHLKSSLLEHELTNAGAAMKKDSRDETEESKAFQTIIRDAKQLRDGIVGSRSQVHKEIDLIKLALERKDKEVLAKMDSLNVSLIDAKDHDFKKFSTLHKKFRKSKETLSRLQNQIKALQDNYTLTETHVSGNLNIISRQLEQSTSGLQLRIHDLNSNISTDTKSVSALLHELKESRDTEEERLRQQIDEDRDAGVKKLRELAAKVLNVKGQQIEWTKNSMKSIQDAVLDNRKMKDREGSVVGELQSKIAELEKSLQDFNASASSKFDGRWTELRDDYQKSKSAVMAALDKARSQSETLSTQLQEKIQESESDLQDLKKQGEIERGSIESQLNSTISTAINLLVAYESGVSALEAGSFN</sequence>